<accession>A0ACB9J6U7</accession>
<evidence type="ECO:0000313" key="2">
    <source>
        <dbReference type="Proteomes" id="UP001056120"/>
    </source>
</evidence>
<sequence>MRETIQSAFVALVLNIPFNFSEMVFTHLKENIYLKGDNAYLMYPRFLQMIIDDQLPLLPRSDVDIIKLEHMTDVTLSRVQTYRGRPTKPPHKRLIGHLANPDHVAPANRKWRHDNSDSDREDIVVPPADDQDDDDQDGQGDGGNAPNVPSTAATTPTVTAIDPSLPTNPEDVILDTVLFTDSEDTEDDFEISQQGARLVATKRKRGADQGSSRVDDDVRDADFVPDCPQVSAAPSSQSTPVKRGRGKRMAKRQKFKLVRRTESTSATTATATRSEAPMSTSMPQTQTVPPPIYTTAPTSQPSTIRAESSMSLPTVSLHDQISTLNSLVLRLLAQNEEQSKCIDQQGSQISQLTLQNTEQAQAITSLSTRCNDQQALLLTATNQNQQLSKTVDAHAQRIQRLEEDNKRLLEDLESRRDPTPRIEGARNDGDDGDDDDDDDDDEDDDDDDDDDDSDDDDDNNDKDKDDGANAGAASCAAKTAEAEARTKQKSDKSSDTQKGTEVLDVMPLKQQLSKLTYVLDMQGIIQHSVIYDKEEGEIVHCLSKEQIAELFQMNPDEVITEKASVPTTDYPSSDELEDVDEVEVEDITDQEYPKYTSVDGDDLPSFADLFTQQSDEEVNRIIDNKEDEAGPSTIDIDELNERKSQWMEYMAELKKKSKPSPPTKYTKVYRLKGHKSDGRIISWAYFNDLSCYAIKREKGIQYFRYPHDFKTLPAFEVNQLARLKLLYSESSGLSEWFEH</sequence>
<keyword evidence="2" id="KW-1185">Reference proteome</keyword>
<proteinExistence type="predicted"/>
<name>A0ACB9J6U7_9ASTR</name>
<reference evidence="1 2" key="2">
    <citation type="journal article" date="2022" name="Mol. Ecol. Resour.">
        <title>The genomes of chicory, endive, great burdock and yacon provide insights into Asteraceae paleo-polyploidization history and plant inulin production.</title>
        <authorList>
            <person name="Fan W."/>
            <person name="Wang S."/>
            <person name="Wang H."/>
            <person name="Wang A."/>
            <person name="Jiang F."/>
            <person name="Liu H."/>
            <person name="Zhao H."/>
            <person name="Xu D."/>
            <person name="Zhang Y."/>
        </authorList>
    </citation>
    <scope>NUCLEOTIDE SEQUENCE [LARGE SCALE GENOMIC DNA]</scope>
    <source>
        <strain evidence="2">cv. Yunnan</strain>
        <tissue evidence="1">Leaves</tissue>
    </source>
</reference>
<protein>
    <submittedName>
        <fullName evidence="1">Uncharacterized protein</fullName>
    </submittedName>
</protein>
<organism evidence="1 2">
    <name type="scientific">Smallanthus sonchifolius</name>
    <dbReference type="NCBI Taxonomy" id="185202"/>
    <lineage>
        <taxon>Eukaryota</taxon>
        <taxon>Viridiplantae</taxon>
        <taxon>Streptophyta</taxon>
        <taxon>Embryophyta</taxon>
        <taxon>Tracheophyta</taxon>
        <taxon>Spermatophyta</taxon>
        <taxon>Magnoliopsida</taxon>
        <taxon>eudicotyledons</taxon>
        <taxon>Gunneridae</taxon>
        <taxon>Pentapetalae</taxon>
        <taxon>asterids</taxon>
        <taxon>campanulids</taxon>
        <taxon>Asterales</taxon>
        <taxon>Asteraceae</taxon>
        <taxon>Asteroideae</taxon>
        <taxon>Heliantheae alliance</taxon>
        <taxon>Millerieae</taxon>
        <taxon>Smallanthus</taxon>
    </lineage>
</organism>
<reference evidence="2" key="1">
    <citation type="journal article" date="2022" name="Mol. Ecol. Resour.">
        <title>The genomes of chicory, endive, great burdock and yacon provide insights into Asteraceae palaeo-polyploidization history and plant inulin production.</title>
        <authorList>
            <person name="Fan W."/>
            <person name="Wang S."/>
            <person name="Wang H."/>
            <person name="Wang A."/>
            <person name="Jiang F."/>
            <person name="Liu H."/>
            <person name="Zhao H."/>
            <person name="Xu D."/>
            <person name="Zhang Y."/>
        </authorList>
    </citation>
    <scope>NUCLEOTIDE SEQUENCE [LARGE SCALE GENOMIC DNA]</scope>
    <source>
        <strain evidence="2">cv. Yunnan</strain>
    </source>
</reference>
<dbReference type="EMBL" id="CM042022">
    <property type="protein sequence ID" value="KAI3815403.1"/>
    <property type="molecule type" value="Genomic_DNA"/>
</dbReference>
<dbReference type="Proteomes" id="UP001056120">
    <property type="component" value="Linkage Group LG05"/>
</dbReference>
<evidence type="ECO:0000313" key="1">
    <source>
        <dbReference type="EMBL" id="KAI3815403.1"/>
    </source>
</evidence>
<gene>
    <name evidence="1" type="ORF">L1987_15070</name>
</gene>
<comment type="caution">
    <text evidence="1">The sequence shown here is derived from an EMBL/GenBank/DDBJ whole genome shotgun (WGS) entry which is preliminary data.</text>
</comment>